<sequence>MFFKKYDKLVASLFAFLTFIFFILAITNRDFLDWAFARHHNQLSWFIRPIFLIPFCYFAYKRSWSGISITIFSLFTSMFWFPEPEMVSKQVELFLDYEVEYLTSEWGLSKILLTLLVPISFLLLGLGFWKRNLWIGLSVIVMMALGKMMWSVTSAGESGKSIMIPAVVGLLLCVAFIYWGFKKLEKKKESIGK</sequence>
<dbReference type="OrthoDB" id="3425563at2"/>
<keyword evidence="1" id="KW-0472">Membrane</keyword>
<keyword evidence="1" id="KW-1133">Transmembrane helix</keyword>
<comment type="caution">
    <text evidence="2">The sequence shown here is derived from an EMBL/GenBank/DDBJ whole genome shotgun (WGS) entry which is preliminary data.</text>
</comment>
<dbReference type="Proteomes" id="UP000321363">
    <property type="component" value="Unassembled WGS sequence"/>
</dbReference>
<organism evidence="2 3">
    <name type="scientific">Metabacillus litoralis</name>
    <dbReference type="NCBI Taxonomy" id="152268"/>
    <lineage>
        <taxon>Bacteria</taxon>
        <taxon>Bacillati</taxon>
        <taxon>Bacillota</taxon>
        <taxon>Bacilli</taxon>
        <taxon>Bacillales</taxon>
        <taxon>Bacillaceae</taxon>
        <taxon>Metabacillus</taxon>
    </lineage>
</organism>
<dbReference type="AlphaFoldDB" id="A0A5C6W176"/>
<evidence type="ECO:0000313" key="3">
    <source>
        <dbReference type="Proteomes" id="UP000321363"/>
    </source>
</evidence>
<proteinExistence type="predicted"/>
<dbReference type="RefSeq" id="WP_146947840.1">
    <property type="nucleotide sequence ID" value="NZ_VOQF01000005.1"/>
</dbReference>
<keyword evidence="3" id="KW-1185">Reference proteome</keyword>
<accession>A0A5C6W176</accession>
<feature type="transmembrane region" description="Helical" evidence="1">
    <location>
        <begin position="106"/>
        <end position="126"/>
    </location>
</feature>
<dbReference type="EMBL" id="VOQF01000005">
    <property type="protein sequence ID" value="TXC91086.1"/>
    <property type="molecule type" value="Genomic_DNA"/>
</dbReference>
<evidence type="ECO:0000256" key="1">
    <source>
        <dbReference type="SAM" id="Phobius"/>
    </source>
</evidence>
<reference evidence="2 3" key="1">
    <citation type="journal article" date="2005" name="Int. J. Syst. Evol. Microbiol.">
        <title>Bacillus litoralis sp. nov., isolated from a tidal flat of the Yellow Sea in Korea.</title>
        <authorList>
            <person name="Yoon J.H."/>
            <person name="Oh T.K."/>
        </authorList>
    </citation>
    <scope>NUCLEOTIDE SEQUENCE [LARGE SCALE GENOMIC DNA]</scope>
    <source>
        <strain evidence="2 3">SW-211</strain>
    </source>
</reference>
<gene>
    <name evidence="2" type="ORF">FS935_09285</name>
</gene>
<feature type="transmembrane region" description="Helical" evidence="1">
    <location>
        <begin position="41"/>
        <end position="59"/>
    </location>
</feature>
<keyword evidence="1" id="KW-0812">Transmembrane</keyword>
<feature type="transmembrane region" description="Helical" evidence="1">
    <location>
        <begin position="64"/>
        <end position="81"/>
    </location>
</feature>
<protein>
    <submittedName>
        <fullName evidence="2">Uncharacterized protein</fullName>
    </submittedName>
</protein>
<feature type="transmembrane region" description="Helical" evidence="1">
    <location>
        <begin position="133"/>
        <end position="150"/>
    </location>
</feature>
<evidence type="ECO:0000313" key="2">
    <source>
        <dbReference type="EMBL" id="TXC91086.1"/>
    </source>
</evidence>
<name>A0A5C6W176_9BACI</name>
<feature type="transmembrane region" description="Helical" evidence="1">
    <location>
        <begin position="162"/>
        <end position="181"/>
    </location>
</feature>